<evidence type="ECO:0000313" key="5">
    <source>
        <dbReference type="EMBL" id="KAK9283900.1"/>
    </source>
</evidence>
<dbReference type="EMBL" id="JBBPBK010000006">
    <property type="protein sequence ID" value="KAK9283900.1"/>
    <property type="molecule type" value="Genomic_DNA"/>
</dbReference>
<gene>
    <name evidence="5" type="ORF">L1049_012155</name>
</gene>
<keyword evidence="6" id="KW-1185">Reference proteome</keyword>
<evidence type="ECO:0000313" key="6">
    <source>
        <dbReference type="Proteomes" id="UP001415857"/>
    </source>
</evidence>
<keyword evidence="2 3" id="KW-0732">Signal</keyword>
<evidence type="ECO:0000256" key="3">
    <source>
        <dbReference type="SAM" id="SignalP"/>
    </source>
</evidence>
<protein>
    <recommendedName>
        <fullName evidence="4">Wall-associated receptor kinase galacturonan-binding domain-containing protein</fullName>
    </recommendedName>
</protein>
<feature type="chain" id="PRO_5042855191" description="Wall-associated receptor kinase galacturonan-binding domain-containing protein" evidence="3">
    <location>
        <begin position="29"/>
        <end position="143"/>
    </location>
</feature>
<proteinExistence type="predicted"/>
<accession>A0AAP0X3U1</accession>
<comment type="subcellular location">
    <subcellularLocation>
        <location evidence="1">Membrane</location>
        <topology evidence="1">Single-pass membrane protein</topology>
    </subcellularLocation>
</comment>
<evidence type="ECO:0000256" key="2">
    <source>
        <dbReference type="ARBA" id="ARBA00022729"/>
    </source>
</evidence>
<dbReference type="GO" id="GO:0030247">
    <property type="term" value="F:polysaccharide binding"/>
    <property type="evidence" value="ECO:0007669"/>
    <property type="project" value="InterPro"/>
</dbReference>
<dbReference type="PANTHER" id="PTHR33491">
    <property type="entry name" value="OSJNBA0016N04.9 PROTEIN"/>
    <property type="match status" value="1"/>
</dbReference>
<feature type="signal peptide" evidence="3">
    <location>
        <begin position="1"/>
        <end position="28"/>
    </location>
</feature>
<dbReference type="Pfam" id="PF13947">
    <property type="entry name" value="GUB_WAK_bind"/>
    <property type="match status" value="1"/>
</dbReference>
<comment type="caution">
    <text evidence="5">The sequence shown here is derived from an EMBL/GenBank/DDBJ whole genome shotgun (WGS) entry which is preliminary data.</text>
</comment>
<dbReference type="GO" id="GO:0016020">
    <property type="term" value="C:membrane"/>
    <property type="evidence" value="ECO:0007669"/>
    <property type="project" value="UniProtKB-SubCell"/>
</dbReference>
<organism evidence="5 6">
    <name type="scientific">Liquidambar formosana</name>
    <name type="common">Formosan gum</name>
    <dbReference type="NCBI Taxonomy" id="63359"/>
    <lineage>
        <taxon>Eukaryota</taxon>
        <taxon>Viridiplantae</taxon>
        <taxon>Streptophyta</taxon>
        <taxon>Embryophyta</taxon>
        <taxon>Tracheophyta</taxon>
        <taxon>Spermatophyta</taxon>
        <taxon>Magnoliopsida</taxon>
        <taxon>eudicotyledons</taxon>
        <taxon>Gunneridae</taxon>
        <taxon>Pentapetalae</taxon>
        <taxon>Saxifragales</taxon>
        <taxon>Altingiaceae</taxon>
        <taxon>Liquidambar</taxon>
    </lineage>
</organism>
<feature type="domain" description="Wall-associated receptor kinase galacturonan-binding" evidence="4">
    <location>
        <begin position="34"/>
        <end position="88"/>
    </location>
</feature>
<dbReference type="AlphaFoldDB" id="A0AAP0X3U1"/>
<dbReference type="Proteomes" id="UP001415857">
    <property type="component" value="Unassembled WGS sequence"/>
</dbReference>
<dbReference type="InterPro" id="IPR025287">
    <property type="entry name" value="WAK_GUB"/>
</dbReference>
<reference evidence="5 6" key="1">
    <citation type="journal article" date="2024" name="Plant J.">
        <title>Genome sequences and population genomics reveal climatic adaptation and genomic divergence between two closely related sweetgum species.</title>
        <authorList>
            <person name="Xu W.Q."/>
            <person name="Ren C.Q."/>
            <person name="Zhang X.Y."/>
            <person name="Comes H.P."/>
            <person name="Liu X.H."/>
            <person name="Li Y.G."/>
            <person name="Kettle C.J."/>
            <person name="Jalonen R."/>
            <person name="Gaisberger H."/>
            <person name="Ma Y.Z."/>
            <person name="Qiu Y.X."/>
        </authorList>
    </citation>
    <scope>NUCLEOTIDE SEQUENCE [LARGE SCALE GENOMIC DNA]</scope>
    <source>
        <strain evidence="5">Hangzhou</strain>
    </source>
</reference>
<name>A0AAP0X3U1_LIQFO</name>
<evidence type="ECO:0000259" key="4">
    <source>
        <dbReference type="Pfam" id="PF13947"/>
    </source>
</evidence>
<sequence>MGIIHKMLVQLMLLLVLVLATTVTPTTAQAKLGCSDQCGDLHIPYPFGTNEKCYLNETFLISCDHSSNPPKALWGDGISVTSISLQGQLLISQYITRDCYDQDGMQVINDQAELWVNHGFTISTTQNKFIAIGCGDCCILSIK</sequence>
<evidence type="ECO:0000256" key="1">
    <source>
        <dbReference type="ARBA" id="ARBA00004167"/>
    </source>
</evidence>